<gene>
    <name evidence="4" type="primary">LOC103524453</name>
</gene>
<protein>
    <submittedName>
        <fullName evidence="4">Uncharacterized protein</fullName>
    </submittedName>
</protein>
<keyword evidence="2" id="KW-0472">Membrane</keyword>
<feature type="transmembrane region" description="Helical" evidence="2">
    <location>
        <begin position="249"/>
        <end position="273"/>
    </location>
</feature>
<evidence type="ECO:0000256" key="1">
    <source>
        <dbReference type="SAM" id="MobiDB-lite"/>
    </source>
</evidence>
<accession>A0A1S3DTM7</accession>
<evidence type="ECO:0000313" key="4">
    <source>
        <dbReference type="RefSeq" id="XP_008487691.1"/>
    </source>
</evidence>
<dbReference type="PaxDb" id="121845-A0A1S3DTM7"/>
<feature type="compositionally biased region" description="Polar residues" evidence="1">
    <location>
        <begin position="78"/>
        <end position="156"/>
    </location>
</feature>
<name>A0A1S3DTM7_DIACI</name>
<dbReference type="AlphaFoldDB" id="A0A1S3DTM7"/>
<dbReference type="RefSeq" id="XP_008487691.1">
    <property type="nucleotide sequence ID" value="XM_008489469.1"/>
</dbReference>
<sequence length="274" mass="28824">MLPNGQVRFTFPTNLTPVVSLHGSQSCSTTPVVSYGYQSCSPNSNTVMSFHGSQSSTPNPVTSNHGSHSSLIPRMSRKGSQSSAKVSLVRSQSSSPAVPPRGSQSQGSMISPQSTTSPVPLVTYTGSQTASSKSPLNGSQTNSQAPAFPSTPSSSHSGDDGFHLVTNRKAKVHTISTCSSDSSDITIVSKNSKKSKKRPKTSQDGIPLANKFQALSNQQVQDDTDMGTEDPVTKVKIPPMFVLKFGIPVLGDFTVIVIVLLKTTILCGISIAID</sequence>
<keyword evidence="3" id="KW-1185">Reference proteome</keyword>
<proteinExistence type="predicted"/>
<evidence type="ECO:0000313" key="3">
    <source>
        <dbReference type="Proteomes" id="UP000079169"/>
    </source>
</evidence>
<dbReference type="Proteomes" id="UP000079169">
    <property type="component" value="Unplaced"/>
</dbReference>
<keyword evidence="2" id="KW-1133">Transmembrane helix</keyword>
<reference evidence="4" key="1">
    <citation type="submission" date="2025-08" db="UniProtKB">
        <authorList>
            <consortium name="RefSeq"/>
        </authorList>
    </citation>
    <scope>IDENTIFICATION</scope>
</reference>
<dbReference type="KEGG" id="dci:103524453"/>
<dbReference type="GeneID" id="103524453"/>
<keyword evidence="2" id="KW-0812">Transmembrane</keyword>
<feature type="compositionally biased region" description="Polar residues" evidence="1">
    <location>
        <begin position="48"/>
        <end position="70"/>
    </location>
</feature>
<organism evidence="3 4">
    <name type="scientific">Diaphorina citri</name>
    <name type="common">Asian citrus psyllid</name>
    <dbReference type="NCBI Taxonomy" id="121845"/>
    <lineage>
        <taxon>Eukaryota</taxon>
        <taxon>Metazoa</taxon>
        <taxon>Ecdysozoa</taxon>
        <taxon>Arthropoda</taxon>
        <taxon>Hexapoda</taxon>
        <taxon>Insecta</taxon>
        <taxon>Pterygota</taxon>
        <taxon>Neoptera</taxon>
        <taxon>Paraneoptera</taxon>
        <taxon>Hemiptera</taxon>
        <taxon>Sternorrhyncha</taxon>
        <taxon>Psylloidea</taxon>
        <taxon>Psyllidae</taxon>
        <taxon>Diaphorininae</taxon>
        <taxon>Diaphorina</taxon>
    </lineage>
</organism>
<evidence type="ECO:0000256" key="2">
    <source>
        <dbReference type="SAM" id="Phobius"/>
    </source>
</evidence>
<feature type="region of interest" description="Disordered" evidence="1">
    <location>
        <begin position="48"/>
        <end position="162"/>
    </location>
</feature>